<evidence type="ECO:0000313" key="1">
    <source>
        <dbReference type="EMBL" id="MBH0236591.1"/>
    </source>
</evidence>
<evidence type="ECO:0000313" key="2">
    <source>
        <dbReference type="Proteomes" id="UP000631694"/>
    </source>
</evidence>
<dbReference type="RefSeq" id="WP_197309689.1">
    <property type="nucleotide sequence ID" value="NZ_JADZLT010000039.1"/>
</dbReference>
<name>A0A931MYD0_9HYPH</name>
<accession>A0A931MYD0</accession>
<organism evidence="1 2">
    <name type="scientific">Methylobrevis albus</name>
    <dbReference type="NCBI Taxonomy" id="2793297"/>
    <lineage>
        <taxon>Bacteria</taxon>
        <taxon>Pseudomonadati</taxon>
        <taxon>Pseudomonadota</taxon>
        <taxon>Alphaproteobacteria</taxon>
        <taxon>Hyphomicrobiales</taxon>
        <taxon>Pleomorphomonadaceae</taxon>
        <taxon>Methylobrevis</taxon>
    </lineage>
</organism>
<gene>
    <name evidence="1" type="ORF">I5731_02030</name>
</gene>
<protein>
    <submittedName>
        <fullName evidence="1">Uncharacterized protein</fullName>
    </submittedName>
</protein>
<proteinExistence type="predicted"/>
<dbReference type="Proteomes" id="UP000631694">
    <property type="component" value="Unassembled WGS sequence"/>
</dbReference>
<sequence length="650" mass="71736">MLFSTDKLGVVRRIRFAALEKKRLQLLAAHDSRAPKDDELFGFVTAYRDLLEVTSPPATRVKFGLFELYEALGDPIAALTLAAEIAETGSASNIRRAASYASRVVTRLGKKEHTRRYKGDKAAKTEVLLLCDRIVARAPDGFEKQRLELFLQISRKQFLRAVETAGALGRMKKSGVTDFIRLVDQLVERTDLDRLLPTIARELTATRPAIEAAGKRNFLLGLRTRFRDEPDVLAALDLAPLDAGSVAAELAALERGAIETFISRREILIGGGDSAEAIKMAGLVEYRRRLGGVTIGAAQPEQKYLVLMSNALKFWDDAGFRTEVLADIERLIGRRRDENASMTLGSVHLLRGDFDKAEKLFEDVARRSKVIAKSGASSFVADMDRYQVSDALGAVDVDFGSTAKAEAAFVACADVRYFRRYGPSYLASLRETGSRTRAHLHVAGAPDEAWAAIRDIGAGADNVSFSVETPPLALPAYYASMRFLRAPVLLDHVADRVVLTDIDVHFRSNPDGFAANPAFAAADIGLRMYDKIRVVREASAARRTVCRYPRTYGWNQINAACVVLIGSERGRHAATMASRDMAQHLQRVVDRGINAWWVDQNALFYTYRRLAADGVTRFANIEDLGMPYGSFDYSDAYVLGGQSPLFTHQG</sequence>
<comment type="caution">
    <text evidence="1">The sequence shown here is derived from an EMBL/GenBank/DDBJ whole genome shotgun (WGS) entry which is preliminary data.</text>
</comment>
<reference evidence="1" key="1">
    <citation type="submission" date="2020-12" db="EMBL/GenBank/DDBJ databases">
        <title>Methylobrevis albus sp. nov., isolated from fresh water lack sediment.</title>
        <authorList>
            <person name="Zou Q."/>
        </authorList>
    </citation>
    <scope>NUCLEOTIDE SEQUENCE</scope>
    <source>
        <strain evidence="1">L22</strain>
    </source>
</reference>
<dbReference type="EMBL" id="JADZLT010000039">
    <property type="protein sequence ID" value="MBH0236591.1"/>
    <property type="molecule type" value="Genomic_DNA"/>
</dbReference>
<dbReference type="AlphaFoldDB" id="A0A931MYD0"/>
<keyword evidence="2" id="KW-1185">Reference proteome</keyword>